<dbReference type="CDD" id="cd00063">
    <property type="entry name" value="FN3"/>
    <property type="match status" value="1"/>
</dbReference>
<dbReference type="SUPFAM" id="SSF51445">
    <property type="entry name" value="(Trans)glycosidases"/>
    <property type="match status" value="1"/>
</dbReference>
<evidence type="ECO:0000256" key="2">
    <source>
        <dbReference type="SAM" id="SignalP"/>
    </source>
</evidence>
<dbReference type="InterPro" id="IPR003790">
    <property type="entry name" value="GHL10"/>
</dbReference>
<evidence type="ECO:0000313" key="5">
    <source>
        <dbReference type="Proteomes" id="UP000651085"/>
    </source>
</evidence>
<feature type="chain" id="PRO_5037525778" evidence="2">
    <location>
        <begin position="20"/>
        <end position="485"/>
    </location>
</feature>
<organism evidence="4 5">
    <name type="scientific">Jilunia laotingensis</name>
    <dbReference type="NCBI Taxonomy" id="2763675"/>
    <lineage>
        <taxon>Bacteria</taxon>
        <taxon>Pseudomonadati</taxon>
        <taxon>Bacteroidota</taxon>
        <taxon>Bacteroidia</taxon>
        <taxon>Bacteroidales</taxon>
        <taxon>Bacteroidaceae</taxon>
        <taxon>Jilunia</taxon>
    </lineage>
</organism>
<keyword evidence="5" id="KW-1185">Reference proteome</keyword>
<protein>
    <submittedName>
        <fullName evidence="4">Family 10 glycosylhydrolase</fullName>
    </submittedName>
</protein>
<dbReference type="PANTHER" id="PTHR43405">
    <property type="entry name" value="GLYCOSYL HYDROLASE DIGH"/>
    <property type="match status" value="1"/>
</dbReference>
<dbReference type="InterPro" id="IPR052177">
    <property type="entry name" value="Divisome_Glycosyl_Hydrolase"/>
</dbReference>
<dbReference type="InterPro" id="IPR017853">
    <property type="entry name" value="GH"/>
</dbReference>
<accession>A0A926F5D8</accession>
<name>A0A926F5D8_9BACT</name>
<dbReference type="PANTHER" id="PTHR43405:SF1">
    <property type="entry name" value="GLYCOSYL HYDROLASE DIGH"/>
    <property type="match status" value="1"/>
</dbReference>
<gene>
    <name evidence="4" type="ORF">H8744_10705</name>
</gene>
<reference evidence="4" key="1">
    <citation type="submission" date="2020-08" db="EMBL/GenBank/DDBJ databases">
        <title>Genome public.</title>
        <authorList>
            <person name="Liu C."/>
            <person name="Sun Q."/>
        </authorList>
    </citation>
    <scope>NUCLEOTIDE SEQUENCE</scope>
    <source>
        <strain evidence="4">N12</strain>
    </source>
</reference>
<feature type="domain" description="Glycosyl hydrolase-like 10" evidence="3">
    <location>
        <begin position="24"/>
        <end position="316"/>
    </location>
</feature>
<dbReference type="Gene3D" id="3.20.20.80">
    <property type="entry name" value="Glycosidases"/>
    <property type="match status" value="1"/>
</dbReference>
<dbReference type="InterPro" id="IPR013783">
    <property type="entry name" value="Ig-like_fold"/>
</dbReference>
<dbReference type="Gene3D" id="2.60.40.10">
    <property type="entry name" value="Immunoglobulins"/>
    <property type="match status" value="1"/>
</dbReference>
<evidence type="ECO:0000259" key="3">
    <source>
        <dbReference type="Pfam" id="PF02638"/>
    </source>
</evidence>
<feature type="signal peptide" evidence="2">
    <location>
        <begin position="1"/>
        <end position="19"/>
    </location>
</feature>
<proteinExistence type="predicted"/>
<evidence type="ECO:0000256" key="1">
    <source>
        <dbReference type="ARBA" id="ARBA00022729"/>
    </source>
</evidence>
<dbReference type="Pfam" id="PF02638">
    <property type="entry name" value="GHL10"/>
    <property type="match status" value="1"/>
</dbReference>
<keyword evidence="1 2" id="KW-0732">Signal</keyword>
<dbReference type="RefSeq" id="WP_262434812.1">
    <property type="nucleotide sequence ID" value="NZ_JACRTF010000001.1"/>
</dbReference>
<dbReference type="EMBL" id="JACRTF010000001">
    <property type="protein sequence ID" value="MBC8593706.1"/>
    <property type="molecule type" value="Genomic_DNA"/>
</dbReference>
<dbReference type="AlphaFoldDB" id="A0A926F5D8"/>
<dbReference type="InterPro" id="IPR036116">
    <property type="entry name" value="FN3_sf"/>
</dbReference>
<sequence length="485" mass="56202">MQRYILSLLTLFLLIPAAAQPKYEVRAAWVTAVYGLDWPRSKATTTPESIRRQQKELTDILDKLKAANFNTVLFQTRTRGDVIYKSSIEPFNSILTGKTGGDPGYDPLAFAVLECHKRGMECHAWMVTIPLGNRRHVASLGNQSVTKKRKEICVAYKNEYFLNPGHPSTKEYLMKLVREVVTRYDVDGVHFDYLRYPENAPRFPDSYDFKRYGKGRSLAQWRRDNLTDIVRYIYKGVKEIKPWVKVSTCPVGKYKDTSRYSSRGWNAFNTVYQDPQGWLGEGIQDQIYPMLYFRQNNFYPFVLDWQEQSNGRQVIPGLGIYFLHPDEGNWIREDIDRQINFVRSHGLAGEAHYRVQYLMDNTQGIYDELEENFYRYPALQPPMPWLDNEAPTAPSDLRISPEGNGCLLLTWQAATDNDRMNMPRYVIYASDTYPVDTTNPENIIAQNVRGTQYTYAPIYPWTEKIYFAVTAVDRYGNEGKAVQGF</sequence>
<dbReference type="Proteomes" id="UP000651085">
    <property type="component" value="Unassembled WGS sequence"/>
</dbReference>
<dbReference type="InterPro" id="IPR003961">
    <property type="entry name" value="FN3_dom"/>
</dbReference>
<evidence type="ECO:0000313" key="4">
    <source>
        <dbReference type="EMBL" id="MBC8593706.1"/>
    </source>
</evidence>
<comment type="caution">
    <text evidence="4">The sequence shown here is derived from an EMBL/GenBank/DDBJ whole genome shotgun (WGS) entry which is preliminary data.</text>
</comment>
<dbReference type="SUPFAM" id="SSF49265">
    <property type="entry name" value="Fibronectin type III"/>
    <property type="match status" value="1"/>
</dbReference>